<feature type="transmembrane region" description="Helical" evidence="1">
    <location>
        <begin position="338"/>
        <end position="367"/>
    </location>
</feature>
<accession>A0A814PLY8</accession>
<evidence type="ECO:0000313" key="2">
    <source>
        <dbReference type="EMBL" id="CAF1107838.1"/>
    </source>
</evidence>
<feature type="transmembrane region" description="Helical" evidence="1">
    <location>
        <begin position="665"/>
        <end position="688"/>
    </location>
</feature>
<protein>
    <submittedName>
        <fullName evidence="2">Uncharacterized protein</fullName>
    </submittedName>
</protein>
<name>A0A814PLY8_9BILA</name>
<evidence type="ECO:0000256" key="1">
    <source>
        <dbReference type="SAM" id="Phobius"/>
    </source>
</evidence>
<dbReference type="Proteomes" id="UP000663864">
    <property type="component" value="Unassembled WGS sequence"/>
</dbReference>
<dbReference type="AlphaFoldDB" id="A0A814PLY8"/>
<keyword evidence="1" id="KW-0812">Transmembrane</keyword>
<keyword evidence="1" id="KW-1133">Transmembrane helix</keyword>
<feature type="transmembrane region" description="Helical" evidence="1">
    <location>
        <begin position="86"/>
        <end position="107"/>
    </location>
</feature>
<organism evidence="2 3">
    <name type="scientific">Rotaria sordida</name>
    <dbReference type="NCBI Taxonomy" id="392033"/>
    <lineage>
        <taxon>Eukaryota</taxon>
        <taxon>Metazoa</taxon>
        <taxon>Spiralia</taxon>
        <taxon>Gnathifera</taxon>
        <taxon>Rotifera</taxon>
        <taxon>Eurotatoria</taxon>
        <taxon>Bdelloidea</taxon>
        <taxon>Philodinida</taxon>
        <taxon>Philodinidae</taxon>
        <taxon>Rotaria</taxon>
    </lineage>
</organism>
<feature type="transmembrane region" description="Helical" evidence="1">
    <location>
        <begin position="127"/>
        <end position="149"/>
    </location>
</feature>
<feature type="transmembrane region" description="Helical" evidence="1">
    <location>
        <begin position="441"/>
        <end position="470"/>
    </location>
</feature>
<dbReference type="EMBL" id="CAJNOT010000911">
    <property type="protein sequence ID" value="CAF1107838.1"/>
    <property type="molecule type" value="Genomic_DNA"/>
</dbReference>
<proteinExistence type="predicted"/>
<keyword evidence="1" id="KW-0472">Membrane</keyword>
<sequence length="692" mass="79766">MAIDLNCLSIHPSLPTIPRIVNNLNTIVHPTYKPNSGSISQMISAAMARSTFSINDVRSLLKKLFNKDFNSWNFSEITKTKPIPSVIIYTSIALVLFLIFSIMFCIISCCHFKKYQEKKRQQSKMSCISLCLLIIIYLLGIGDMIYVAYRINQTEHSIDNTIKEINRDIYPKEISEHIKYLNKQLKNLDQYFIQTNSILINASKSMLVNAFDRILKEKYFLQDIIQSINNIDKYIQELQDIINKESILSPLVIQIFQEIQEQYQNTIDYLQIPLKEICNYANGTQTDIDMKLLNVLNLVHEKLLKAINSINNDILSQITPWQNYMLINIELEERIRRYISLVGIIFLVLVIVLGMIPVVFFNFIIIYRLFNQNKNEYTGNDPNRIQMNDIMVGSDISSMNGYPNNQSYYQTKTINKNISTNHHRQRNKVARMSSNNGSSGILLCLIHIAFVIMIIILVIMVLLTGVYYALDLVVQGACRTVHDDQPFLINFIIDRLIKSNIMPYYSSEINRTVTDVISDCRNHIHFSKKIFENYWSVLDGNVENMMNTLSEQIFNQFIKSIGQINISLDINLIIQLINQANRSDVSVIAKEINKNLITMNNLFKNISNLNSILSPNLIQSTISQFENYVKKVLESTLDGCPLPLAMIYKTDTLVCHTLGSSLSGLWLSVFFFMFIVIIGFCIFGIYVYKRLN</sequence>
<evidence type="ECO:0000313" key="3">
    <source>
        <dbReference type="Proteomes" id="UP000663864"/>
    </source>
</evidence>
<reference evidence="2" key="1">
    <citation type="submission" date="2021-02" db="EMBL/GenBank/DDBJ databases">
        <authorList>
            <person name="Nowell W R."/>
        </authorList>
    </citation>
    <scope>NUCLEOTIDE SEQUENCE</scope>
</reference>
<gene>
    <name evidence="2" type="ORF">ZHD862_LOCUS17951</name>
</gene>
<comment type="caution">
    <text evidence="2">The sequence shown here is derived from an EMBL/GenBank/DDBJ whole genome shotgun (WGS) entry which is preliminary data.</text>
</comment>